<evidence type="ECO:0000313" key="6">
    <source>
        <dbReference type="Proteomes" id="UP001490330"/>
    </source>
</evidence>
<evidence type="ECO:0000256" key="1">
    <source>
        <dbReference type="ARBA" id="ARBA00009405"/>
    </source>
</evidence>
<dbReference type="PANTHER" id="PTHR42738">
    <property type="entry name" value="HYDROXYMETHYLGLUTARYL-COA LYASE"/>
    <property type="match status" value="1"/>
</dbReference>
<dbReference type="Gene3D" id="3.20.20.70">
    <property type="entry name" value="Aldolase class I"/>
    <property type="match status" value="1"/>
</dbReference>
<keyword evidence="6" id="KW-1185">Reference proteome</keyword>
<dbReference type="InterPro" id="IPR000891">
    <property type="entry name" value="PYR_CT"/>
</dbReference>
<sequence length="315" mass="33341">MNAPEPSLPMTVPAEGLPARVRIHEVGARDGLQNERATVPTEVKAEFVRRLADAGLTTIEATSFVRPEWVPQLADAEELFPAVAGLPVDLPVLVPNERGLERALSLGARRVAVFASATESFAKANLNRTVDEALAMFEPVVRRAKAQDVHVRGYLSMCFGDPWEGAVPVPQVVKVCRALLDMGCDELSLGDTIGVATPGHVEALLRELTGSGVPVEALGVHFHDTYGQALSNTLAALRLGVTTVDASAGGLGGCPYAKSATGNLATEDLVWMLRGLGIDTGVDLGRLVATSAWMASELGRPSPSRTVRALSHQEQ</sequence>
<dbReference type="InterPro" id="IPR043594">
    <property type="entry name" value="HMGL"/>
</dbReference>
<dbReference type="NCBIfam" id="NF004283">
    <property type="entry name" value="PRK05692.1"/>
    <property type="match status" value="1"/>
</dbReference>
<dbReference type="Proteomes" id="UP001490330">
    <property type="component" value="Unassembled WGS sequence"/>
</dbReference>
<keyword evidence="3 5" id="KW-0456">Lyase</keyword>
<comment type="similarity">
    <text evidence="1">Belongs to the HMG-CoA lyase family.</text>
</comment>
<dbReference type="InterPro" id="IPR013785">
    <property type="entry name" value="Aldolase_TIM"/>
</dbReference>
<gene>
    <name evidence="5" type="ORF">ABT322_17100</name>
</gene>
<evidence type="ECO:0000259" key="4">
    <source>
        <dbReference type="PROSITE" id="PS50991"/>
    </source>
</evidence>
<comment type="caution">
    <text evidence="5">The sequence shown here is derived from an EMBL/GenBank/DDBJ whole genome shotgun (WGS) entry which is preliminary data.</text>
</comment>
<dbReference type="GO" id="GO:0016829">
    <property type="term" value="F:lyase activity"/>
    <property type="evidence" value="ECO:0007669"/>
    <property type="project" value="UniProtKB-KW"/>
</dbReference>
<dbReference type="CDD" id="cd07938">
    <property type="entry name" value="DRE_TIM_HMGL"/>
    <property type="match status" value="1"/>
</dbReference>
<keyword evidence="2" id="KW-0479">Metal-binding</keyword>
<dbReference type="PROSITE" id="PS50991">
    <property type="entry name" value="PYR_CT"/>
    <property type="match status" value="1"/>
</dbReference>
<feature type="domain" description="Pyruvate carboxyltransferase" evidence="4">
    <location>
        <begin position="21"/>
        <end position="288"/>
    </location>
</feature>
<dbReference type="SUPFAM" id="SSF51569">
    <property type="entry name" value="Aldolase"/>
    <property type="match status" value="1"/>
</dbReference>
<protein>
    <submittedName>
        <fullName evidence="5">Hydroxymethylglutaryl-CoA lyase</fullName>
    </submittedName>
</protein>
<name>A0ABV1VG50_9ACTN</name>
<proteinExistence type="inferred from homology"/>
<dbReference type="EMBL" id="JBEPCV010000015">
    <property type="protein sequence ID" value="MER6905462.1"/>
    <property type="molecule type" value="Genomic_DNA"/>
</dbReference>
<accession>A0ABV1VG50</accession>
<dbReference type="RefSeq" id="WP_350717926.1">
    <property type="nucleotide sequence ID" value="NZ_JBEPCO010000009.1"/>
</dbReference>
<evidence type="ECO:0000256" key="3">
    <source>
        <dbReference type="ARBA" id="ARBA00023239"/>
    </source>
</evidence>
<reference evidence="5 6" key="1">
    <citation type="submission" date="2024-06" db="EMBL/GenBank/DDBJ databases">
        <title>The Natural Products Discovery Center: Release of the First 8490 Sequenced Strains for Exploring Actinobacteria Biosynthetic Diversity.</title>
        <authorList>
            <person name="Kalkreuter E."/>
            <person name="Kautsar S.A."/>
            <person name="Yang D."/>
            <person name="Bader C.D."/>
            <person name="Teijaro C.N."/>
            <person name="Fluegel L."/>
            <person name="Davis C.M."/>
            <person name="Simpson J.R."/>
            <person name="Lauterbach L."/>
            <person name="Steele A.D."/>
            <person name="Gui C."/>
            <person name="Meng S."/>
            <person name="Li G."/>
            <person name="Viehrig K."/>
            <person name="Ye F."/>
            <person name="Su P."/>
            <person name="Kiefer A.F."/>
            <person name="Nichols A."/>
            <person name="Cepeda A.J."/>
            <person name="Yan W."/>
            <person name="Fan B."/>
            <person name="Jiang Y."/>
            <person name="Adhikari A."/>
            <person name="Zheng C.-J."/>
            <person name="Schuster L."/>
            <person name="Cowan T.M."/>
            <person name="Smanski M.J."/>
            <person name="Chevrette M.G."/>
            <person name="De Carvalho L.P.S."/>
            <person name="Shen B."/>
        </authorList>
    </citation>
    <scope>NUCLEOTIDE SEQUENCE [LARGE SCALE GENOMIC DNA]</scope>
    <source>
        <strain evidence="5 6">NPDC000632</strain>
    </source>
</reference>
<organism evidence="5 6">
    <name type="scientific">Streptomyces flaveolus</name>
    <dbReference type="NCBI Taxonomy" id="67297"/>
    <lineage>
        <taxon>Bacteria</taxon>
        <taxon>Bacillati</taxon>
        <taxon>Actinomycetota</taxon>
        <taxon>Actinomycetes</taxon>
        <taxon>Kitasatosporales</taxon>
        <taxon>Streptomycetaceae</taxon>
        <taxon>Streptomyces</taxon>
    </lineage>
</organism>
<evidence type="ECO:0000313" key="5">
    <source>
        <dbReference type="EMBL" id="MER6905462.1"/>
    </source>
</evidence>
<dbReference type="PANTHER" id="PTHR42738:SF7">
    <property type="entry name" value="HYDROXYMETHYLGLUTARYL-COA LYASE"/>
    <property type="match status" value="1"/>
</dbReference>
<evidence type="ECO:0000256" key="2">
    <source>
        <dbReference type="ARBA" id="ARBA00022723"/>
    </source>
</evidence>
<dbReference type="Pfam" id="PF00682">
    <property type="entry name" value="HMGL-like"/>
    <property type="match status" value="1"/>
</dbReference>